<dbReference type="InterPro" id="IPR013216">
    <property type="entry name" value="Methyltransf_11"/>
</dbReference>
<accession>A0A7X1Z9B5</accession>
<feature type="domain" description="Methyltransferase type 11" evidence="1">
    <location>
        <begin position="58"/>
        <end position="150"/>
    </location>
</feature>
<dbReference type="AlphaFoldDB" id="A0A7X1Z9B5"/>
<evidence type="ECO:0000313" key="3">
    <source>
        <dbReference type="Proteomes" id="UP000439550"/>
    </source>
</evidence>
<gene>
    <name evidence="2" type="ORF">GHI93_06685</name>
</gene>
<dbReference type="PANTHER" id="PTHR43591:SF24">
    <property type="entry name" value="2-METHOXY-6-POLYPRENYL-1,4-BENZOQUINOL METHYLASE, MITOCHONDRIAL"/>
    <property type="match status" value="1"/>
</dbReference>
<dbReference type="Proteomes" id="UP000439550">
    <property type="component" value="Unassembled WGS sequence"/>
</dbReference>
<dbReference type="EMBL" id="WITJ01000008">
    <property type="protein sequence ID" value="MQW39619.1"/>
    <property type="molecule type" value="Genomic_DNA"/>
</dbReference>
<dbReference type="SUPFAM" id="SSF53335">
    <property type="entry name" value="S-adenosyl-L-methionine-dependent methyltransferases"/>
    <property type="match status" value="1"/>
</dbReference>
<comment type="caution">
    <text evidence="2">The sequence shown here is derived from an EMBL/GenBank/DDBJ whole genome shotgun (WGS) entry which is preliminary data.</text>
</comment>
<proteinExistence type="predicted"/>
<dbReference type="OrthoDB" id="9777497at2"/>
<evidence type="ECO:0000313" key="2">
    <source>
        <dbReference type="EMBL" id="MQW39619.1"/>
    </source>
</evidence>
<dbReference type="Pfam" id="PF08241">
    <property type="entry name" value="Methyltransf_11"/>
    <property type="match status" value="1"/>
</dbReference>
<dbReference type="GO" id="GO:0032259">
    <property type="term" value="P:methylation"/>
    <property type="evidence" value="ECO:0007669"/>
    <property type="project" value="UniProtKB-KW"/>
</dbReference>
<keyword evidence="2" id="KW-0489">Methyltransferase</keyword>
<evidence type="ECO:0000259" key="1">
    <source>
        <dbReference type="Pfam" id="PF08241"/>
    </source>
</evidence>
<dbReference type="Gene3D" id="3.40.50.150">
    <property type="entry name" value="Vaccinia Virus protein VP39"/>
    <property type="match status" value="1"/>
</dbReference>
<dbReference type="PANTHER" id="PTHR43591">
    <property type="entry name" value="METHYLTRANSFERASE"/>
    <property type="match status" value="1"/>
</dbReference>
<reference evidence="2 3" key="1">
    <citation type="submission" date="2019-10" db="EMBL/GenBank/DDBJ databases">
        <authorList>
            <person name="Dong K."/>
        </authorList>
    </citation>
    <scope>NUCLEOTIDE SEQUENCE [LARGE SCALE GENOMIC DNA]</scope>
    <source>
        <strain evidence="2 3">DSM 28960</strain>
    </source>
</reference>
<sequence>MKSNMQQTVEKQGDAMTKTEQENLEIRIRLHRDYSMNPQGFQNWIREQMKCSESLKILELGCGTGSLWRVQKLPKDCKLLLTDLSETVPFDLAQIKGDVTYRSVDANKKLPFEDETFDVVIANHLLFFLEDISYTLHEISRVLVASGRFYSTTFGCENMKELHQLDGEKTPQNFTLENGTSILSAVFSNVALKTYHDQLSVTQPQALIDYIETYQTISQKNKTKIREEIAQNGSFDIQKTQGLFISQK</sequence>
<organism evidence="2 3">
    <name type="scientific">Lactococcus hircilactis</name>
    <dbReference type="NCBI Taxonomy" id="1494462"/>
    <lineage>
        <taxon>Bacteria</taxon>
        <taxon>Bacillati</taxon>
        <taxon>Bacillota</taxon>
        <taxon>Bacilli</taxon>
        <taxon>Lactobacillales</taxon>
        <taxon>Streptococcaceae</taxon>
        <taxon>Lactococcus</taxon>
    </lineage>
</organism>
<dbReference type="InterPro" id="IPR029063">
    <property type="entry name" value="SAM-dependent_MTases_sf"/>
</dbReference>
<protein>
    <submittedName>
        <fullName evidence="2">Methyltransferase domain-containing protein</fullName>
    </submittedName>
</protein>
<keyword evidence="3" id="KW-1185">Reference proteome</keyword>
<name>A0A7X1Z9B5_9LACT</name>
<keyword evidence="2" id="KW-0808">Transferase</keyword>
<dbReference type="GO" id="GO:0008757">
    <property type="term" value="F:S-adenosylmethionine-dependent methyltransferase activity"/>
    <property type="evidence" value="ECO:0007669"/>
    <property type="project" value="InterPro"/>
</dbReference>
<dbReference type="CDD" id="cd02440">
    <property type="entry name" value="AdoMet_MTases"/>
    <property type="match status" value="1"/>
</dbReference>